<name>A0AAD6V1M0_9AGAR</name>
<evidence type="ECO:0000313" key="2">
    <source>
        <dbReference type="EMBL" id="KAJ7199855.1"/>
    </source>
</evidence>
<evidence type="ECO:0000313" key="3">
    <source>
        <dbReference type="Proteomes" id="UP001219525"/>
    </source>
</evidence>
<organism evidence="2 3">
    <name type="scientific">Mycena pura</name>
    <dbReference type="NCBI Taxonomy" id="153505"/>
    <lineage>
        <taxon>Eukaryota</taxon>
        <taxon>Fungi</taxon>
        <taxon>Dikarya</taxon>
        <taxon>Basidiomycota</taxon>
        <taxon>Agaricomycotina</taxon>
        <taxon>Agaricomycetes</taxon>
        <taxon>Agaricomycetidae</taxon>
        <taxon>Agaricales</taxon>
        <taxon>Marasmiineae</taxon>
        <taxon>Mycenaceae</taxon>
        <taxon>Mycena</taxon>
    </lineage>
</organism>
<feature type="transmembrane region" description="Helical" evidence="1">
    <location>
        <begin position="159"/>
        <end position="189"/>
    </location>
</feature>
<dbReference type="AlphaFoldDB" id="A0AAD6V1M0"/>
<protein>
    <submittedName>
        <fullName evidence="2">Uncharacterized protein</fullName>
    </submittedName>
</protein>
<keyword evidence="1" id="KW-0812">Transmembrane</keyword>
<keyword evidence="1" id="KW-1133">Transmembrane helix</keyword>
<proteinExistence type="predicted"/>
<reference evidence="2" key="1">
    <citation type="submission" date="2023-03" db="EMBL/GenBank/DDBJ databases">
        <title>Massive genome expansion in bonnet fungi (Mycena s.s.) driven by repeated elements and novel gene families across ecological guilds.</title>
        <authorList>
            <consortium name="Lawrence Berkeley National Laboratory"/>
            <person name="Harder C.B."/>
            <person name="Miyauchi S."/>
            <person name="Viragh M."/>
            <person name="Kuo A."/>
            <person name="Thoen E."/>
            <person name="Andreopoulos B."/>
            <person name="Lu D."/>
            <person name="Skrede I."/>
            <person name="Drula E."/>
            <person name="Henrissat B."/>
            <person name="Morin E."/>
            <person name="Kohler A."/>
            <person name="Barry K."/>
            <person name="LaButti K."/>
            <person name="Morin E."/>
            <person name="Salamov A."/>
            <person name="Lipzen A."/>
            <person name="Mereny Z."/>
            <person name="Hegedus B."/>
            <person name="Baldrian P."/>
            <person name="Stursova M."/>
            <person name="Weitz H."/>
            <person name="Taylor A."/>
            <person name="Grigoriev I.V."/>
            <person name="Nagy L.G."/>
            <person name="Martin F."/>
            <person name="Kauserud H."/>
        </authorList>
    </citation>
    <scope>NUCLEOTIDE SEQUENCE</scope>
    <source>
        <strain evidence="2">9144</strain>
    </source>
</reference>
<sequence>MSSADEHVKRTAESQRVLQAAREKAGRKNIYDSAQTRHDLGHLARLFEAEFKKPAYEWQINVSEAIVLELEAVVIAGTGAEVTQYEMWGLAINGYSAAVPSADKSPKSWQISGESHFQSVFQNSGAQNTQILVLSKLSAFFWGQTELVEGYTDLRTRRVLVFSLCVLLFSYIKYCKLIEVCVIAVYTLISPKFK</sequence>
<evidence type="ECO:0000256" key="1">
    <source>
        <dbReference type="SAM" id="Phobius"/>
    </source>
</evidence>
<dbReference type="EMBL" id="JARJCW010000066">
    <property type="protein sequence ID" value="KAJ7199855.1"/>
    <property type="molecule type" value="Genomic_DNA"/>
</dbReference>
<keyword evidence="1" id="KW-0472">Membrane</keyword>
<accession>A0AAD6V1M0</accession>
<gene>
    <name evidence="2" type="ORF">GGX14DRAFT_401142</name>
</gene>
<dbReference type="Proteomes" id="UP001219525">
    <property type="component" value="Unassembled WGS sequence"/>
</dbReference>
<keyword evidence="3" id="KW-1185">Reference proteome</keyword>
<comment type="caution">
    <text evidence="2">The sequence shown here is derived from an EMBL/GenBank/DDBJ whole genome shotgun (WGS) entry which is preliminary data.</text>
</comment>